<dbReference type="EMBL" id="GBHO01033016">
    <property type="protein sequence ID" value="JAG10588.1"/>
    <property type="molecule type" value="Transcribed_RNA"/>
</dbReference>
<reference evidence="1" key="2">
    <citation type="submission" date="2014-07" db="EMBL/GenBank/DDBJ databases">
        <authorList>
            <person name="Hull J."/>
        </authorList>
    </citation>
    <scope>NUCLEOTIDE SEQUENCE</scope>
</reference>
<proteinExistence type="predicted"/>
<reference evidence="1" key="1">
    <citation type="journal article" date="2014" name="PLoS ONE">
        <title>Transcriptome-Based Identification of ABC Transporters in the Western Tarnished Plant Bug Lygus hesperus.</title>
        <authorList>
            <person name="Hull J.J."/>
            <person name="Chaney K."/>
            <person name="Geib S.M."/>
            <person name="Fabrick J.A."/>
            <person name="Brent C.S."/>
            <person name="Walsh D."/>
            <person name="Lavine L.C."/>
        </authorList>
    </citation>
    <scope>NUCLEOTIDE SEQUENCE</scope>
</reference>
<name>A0A0A9WVS2_LYGHE</name>
<sequence>MESLDVSGSAAMNVSVTESASVFRDGVRKSTNQIARVVKKRNDDMKEVFSASLKGSGELLQRVRSYNDHVSTTLQQTSCAVEEIKAALSEMESMPHILGMNGGDGVRGAVAVAPVDPDVLTARAVALAEQDD</sequence>
<protein>
    <submittedName>
        <fullName evidence="1">Protein aardvark</fullName>
    </submittedName>
</protein>
<accession>A0A0A9WVS2</accession>
<dbReference type="EMBL" id="GDHC01009429">
    <property type="protein sequence ID" value="JAQ09200.1"/>
    <property type="molecule type" value="Transcribed_RNA"/>
</dbReference>
<gene>
    <name evidence="1" type="primary">aarA_0</name>
    <name evidence="1" type="ORF">CM83_14669</name>
    <name evidence="2" type="ORF">g.6709</name>
</gene>
<reference evidence="2" key="3">
    <citation type="journal article" date="2016" name="Gigascience">
        <title>De novo construction of an expanded transcriptome assembly for the western tarnished plant bug, Lygus hesperus.</title>
        <authorList>
            <person name="Tassone E.E."/>
            <person name="Geib S.M."/>
            <person name="Hall B."/>
            <person name="Fabrick J.A."/>
            <person name="Brent C.S."/>
            <person name="Hull J.J."/>
        </authorList>
    </citation>
    <scope>NUCLEOTIDE SEQUENCE</scope>
</reference>
<dbReference type="AlphaFoldDB" id="A0A0A9WVS2"/>
<evidence type="ECO:0000313" key="2">
    <source>
        <dbReference type="EMBL" id="JAQ09200.1"/>
    </source>
</evidence>
<organism evidence="1">
    <name type="scientific">Lygus hesperus</name>
    <name type="common">Western plant bug</name>
    <dbReference type="NCBI Taxonomy" id="30085"/>
    <lineage>
        <taxon>Eukaryota</taxon>
        <taxon>Metazoa</taxon>
        <taxon>Ecdysozoa</taxon>
        <taxon>Arthropoda</taxon>
        <taxon>Hexapoda</taxon>
        <taxon>Insecta</taxon>
        <taxon>Pterygota</taxon>
        <taxon>Neoptera</taxon>
        <taxon>Paraneoptera</taxon>
        <taxon>Hemiptera</taxon>
        <taxon>Heteroptera</taxon>
        <taxon>Panheteroptera</taxon>
        <taxon>Cimicomorpha</taxon>
        <taxon>Miridae</taxon>
        <taxon>Mirini</taxon>
        <taxon>Lygus</taxon>
    </lineage>
</organism>
<evidence type="ECO:0000313" key="1">
    <source>
        <dbReference type="EMBL" id="JAG10588.1"/>
    </source>
</evidence>